<evidence type="ECO:0000313" key="8">
    <source>
        <dbReference type="EMBL" id="CAL6100309.1"/>
    </source>
</evidence>
<dbReference type="PANTHER" id="PTHR11952">
    <property type="entry name" value="UDP- GLUCOSE PYROPHOSPHORYLASE"/>
    <property type="match status" value="1"/>
</dbReference>
<dbReference type="PANTHER" id="PTHR11952:SF2">
    <property type="entry name" value="LD24639P"/>
    <property type="match status" value="1"/>
</dbReference>
<dbReference type="EMBL" id="CATOUU010000142">
    <property type="protein sequence ID" value="CAI9917819.1"/>
    <property type="molecule type" value="Genomic_DNA"/>
</dbReference>
<dbReference type="GO" id="GO:0006048">
    <property type="term" value="P:UDP-N-acetylglucosamine biosynthetic process"/>
    <property type="evidence" value="ECO:0007669"/>
    <property type="project" value="TreeGrafter"/>
</dbReference>
<comment type="caution">
    <text evidence="7">The sequence shown here is derived from an EMBL/GenBank/DDBJ whole genome shotgun (WGS) entry which is preliminary data.</text>
</comment>
<organism evidence="7">
    <name type="scientific">Hexamita inflata</name>
    <dbReference type="NCBI Taxonomy" id="28002"/>
    <lineage>
        <taxon>Eukaryota</taxon>
        <taxon>Metamonada</taxon>
        <taxon>Diplomonadida</taxon>
        <taxon>Hexamitidae</taxon>
        <taxon>Hexamitinae</taxon>
        <taxon>Hexamita</taxon>
    </lineage>
</organism>
<evidence type="ECO:0000256" key="4">
    <source>
        <dbReference type="ARBA" id="ARBA00022679"/>
    </source>
</evidence>
<comment type="similarity">
    <text evidence="2">Belongs to the UDPGP type 1 family.</text>
</comment>
<dbReference type="InterPro" id="IPR039741">
    <property type="entry name" value="UDP-sugar_pyrophosphorylase"/>
</dbReference>
<evidence type="ECO:0000256" key="3">
    <source>
        <dbReference type="ARBA" id="ARBA00012457"/>
    </source>
</evidence>
<dbReference type="InterPro" id="IPR029044">
    <property type="entry name" value="Nucleotide-diphossugar_trans"/>
</dbReference>
<accession>A0AA86NES1</accession>
<evidence type="ECO:0000256" key="2">
    <source>
        <dbReference type="ARBA" id="ARBA00010401"/>
    </source>
</evidence>
<keyword evidence="5" id="KW-0548">Nucleotidyltransferase</keyword>
<evidence type="ECO:0000313" key="7">
    <source>
        <dbReference type="EMBL" id="CAI9917819.1"/>
    </source>
</evidence>
<dbReference type="EC" id="2.7.7.23" evidence="3"/>
<proteinExistence type="inferred from homology"/>
<keyword evidence="9" id="KW-1185">Reference proteome</keyword>
<sequence>MTSIYKCSQMSANHISQSNAVDKTPLNFLDDLITAQKIKQEPQELVLPTSNIHLKNDEKFKNEGIKILKNKQAAVMILAGGSATRLGAEVPKGAFQIGLEGFSCTYEVLINQCKKLFEPEIIIMLSSATESSIKFLEERDYFGYNKDKIHFVFQPEYPVISETKQLLLDEHQNIQTSPNGNGGFLKAISKLNLPGVEYIHVVFVDNPFVKILDPEMLGFASLNNFEVVNRVLQPKVGEKVGICGLRNIEAQQQAPLCSEKITAANLLKKPCPAVFEYSEIDIQKIKPEEQYANIGNHLFRTSFLKPLIDLQESTGTYITPYHLAHKKIPYFDAEGQKMVVPTELNAYKVEHFIFDYFHFCSVQQFGLFVCSRDEFCPIKEPKDIDEVKRLWK</sequence>
<name>A0AA86NES1_9EUKA</name>
<reference evidence="7" key="1">
    <citation type="submission" date="2023-06" db="EMBL/GenBank/DDBJ databases">
        <authorList>
            <person name="Kurt Z."/>
        </authorList>
    </citation>
    <scope>NUCLEOTIDE SEQUENCE</scope>
</reference>
<dbReference type="Pfam" id="PF01704">
    <property type="entry name" value="UDPGP"/>
    <property type="match status" value="1"/>
</dbReference>
<comment type="catalytic activity">
    <reaction evidence="6">
        <text>N-acetyl-alpha-D-glucosamine 1-phosphate + UTP + H(+) = UDP-N-acetyl-alpha-D-glucosamine + diphosphate</text>
        <dbReference type="Rhea" id="RHEA:13509"/>
        <dbReference type="ChEBI" id="CHEBI:15378"/>
        <dbReference type="ChEBI" id="CHEBI:33019"/>
        <dbReference type="ChEBI" id="CHEBI:46398"/>
        <dbReference type="ChEBI" id="CHEBI:57705"/>
        <dbReference type="ChEBI" id="CHEBI:57776"/>
        <dbReference type="EC" id="2.7.7.23"/>
    </reaction>
</comment>
<dbReference type="GO" id="GO:0003977">
    <property type="term" value="F:UDP-N-acetylglucosamine diphosphorylase activity"/>
    <property type="evidence" value="ECO:0007669"/>
    <property type="project" value="UniProtKB-EC"/>
</dbReference>
<protein>
    <recommendedName>
        <fullName evidence="3">UDP-N-acetylglucosamine diphosphorylase</fullName>
        <ecNumber evidence="3">2.7.7.23</ecNumber>
    </recommendedName>
</protein>
<reference evidence="8 9" key="2">
    <citation type="submission" date="2024-07" db="EMBL/GenBank/DDBJ databases">
        <authorList>
            <person name="Akdeniz Z."/>
        </authorList>
    </citation>
    <scope>NUCLEOTIDE SEQUENCE [LARGE SCALE GENOMIC DNA]</scope>
</reference>
<dbReference type="SUPFAM" id="SSF53448">
    <property type="entry name" value="Nucleotide-diphospho-sugar transferases"/>
    <property type="match status" value="1"/>
</dbReference>
<gene>
    <name evidence="7" type="ORF">HINF_LOCUS5464</name>
    <name evidence="8" type="ORF">HINF_LOCUS70495</name>
</gene>
<dbReference type="Proteomes" id="UP001642409">
    <property type="component" value="Unassembled WGS sequence"/>
</dbReference>
<evidence type="ECO:0000256" key="1">
    <source>
        <dbReference type="ARBA" id="ARBA00005208"/>
    </source>
</evidence>
<keyword evidence="4" id="KW-0808">Transferase</keyword>
<evidence type="ECO:0000256" key="6">
    <source>
        <dbReference type="ARBA" id="ARBA00048493"/>
    </source>
</evidence>
<dbReference type="AlphaFoldDB" id="A0AA86NES1"/>
<dbReference type="Gene3D" id="3.90.550.10">
    <property type="entry name" value="Spore Coat Polysaccharide Biosynthesis Protein SpsA, Chain A"/>
    <property type="match status" value="1"/>
</dbReference>
<evidence type="ECO:0000256" key="5">
    <source>
        <dbReference type="ARBA" id="ARBA00022695"/>
    </source>
</evidence>
<dbReference type="InterPro" id="IPR002618">
    <property type="entry name" value="UDPGP_fam"/>
</dbReference>
<comment type="pathway">
    <text evidence="1">Nucleotide-sugar biosynthesis; UDP-N-acetyl-alpha-D-glucosamine biosynthesis; UDP-N-acetyl-alpha-D-glucosamine from N-acetyl-alpha-D-glucosamine 1-phosphate: step 1/1.</text>
</comment>
<dbReference type="EMBL" id="CAXDID020000529">
    <property type="protein sequence ID" value="CAL6100309.1"/>
    <property type="molecule type" value="Genomic_DNA"/>
</dbReference>
<evidence type="ECO:0000313" key="9">
    <source>
        <dbReference type="Proteomes" id="UP001642409"/>
    </source>
</evidence>